<name>A0A844B3J5_9RHOB</name>
<dbReference type="RefSeq" id="WP_153748016.1">
    <property type="nucleotide sequence ID" value="NZ_BAAADI010000049.1"/>
</dbReference>
<dbReference type="InterPro" id="IPR029044">
    <property type="entry name" value="Nucleotide-diphossugar_trans"/>
</dbReference>
<reference evidence="1 2" key="1">
    <citation type="submission" date="2019-11" db="EMBL/GenBank/DDBJ databases">
        <title>Draft Whole-Genome sequence of the marine photosynthetic bacterium Rhodovulum strictum DSM 11289.</title>
        <authorList>
            <person name="Kyndt J.A."/>
            <person name="Meyer T.E."/>
        </authorList>
    </citation>
    <scope>NUCLEOTIDE SEQUENCE [LARGE SCALE GENOMIC DNA]</scope>
    <source>
        <strain evidence="1 2">DSM 11289</strain>
    </source>
</reference>
<dbReference type="Proteomes" id="UP000466730">
    <property type="component" value="Unassembled WGS sequence"/>
</dbReference>
<dbReference type="SMART" id="SM00671">
    <property type="entry name" value="SEL1"/>
    <property type="match status" value="3"/>
</dbReference>
<evidence type="ECO:0000313" key="1">
    <source>
        <dbReference type="EMBL" id="MRH20711.1"/>
    </source>
</evidence>
<dbReference type="PANTHER" id="PTHR11102">
    <property type="entry name" value="SEL-1-LIKE PROTEIN"/>
    <property type="match status" value="1"/>
</dbReference>
<dbReference type="Gene3D" id="1.25.40.10">
    <property type="entry name" value="Tetratricopeptide repeat domain"/>
    <property type="match status" value="1"/>
</dbReference>
<dbReference type="Pfam" id="PF08238">
    <property type="entry name" value="Sel1"/>
    <property type="match status" value="2"/>
</dbReference>
<accession>A0A844B3J5</accession>
<gene>
    <name evidence="1" type="ORF">GH815_06875</name>
</gene>
<evidence type="ECO:0000313" key="2">
    <source>
        <dbReference type="Proteomes" id="UP000466730"/>
    </source>
</evidence>
<dbReference type="InterPro" id="IPR006597">
    <property type="entry name" value="Sel1-like"/>
</dbReference>
<organism evidence="1 2">
    <name type="scientific">Rhodovulum strictum</name>
    <dbReference type="NCBI Taxonomy" id="58314"/>
    <lineage>
        <taxon>Bacteria</taxon>
        <taxon>Pseudomonadati</taxon>
        <taxon>Pseudomonadota</taxon>
        <taxon>Alphaproteobacteria</taxon>
        <taxon>Rhodobacterales</taxon>
        <taxon>Paracoccaceae</taxon>
        <taxon>Rhodovulum</taxon>
    </lineage>
</organism>
<dbReference type="InterPro" id="IPR050767">
    <property type="entry name" value="Sel1_AlgK"/>
</dbReference>
<proteinExistence type="predicted"/>
<dbReference type="InterPro" id="IPR011990">
    <property type="entry name" value="TPR-like_helical_dom_sf"/>
</dbReference>
<evidence type="ECO:0008006" key="3">
    <source>
        <dbReference type="Google" id="ProtNLM"/>
    </source>
</evidence>
<dbReference type="SUPFAM" id="SSF81901">
    <property type="entry name" value="HCP-like"/>
    <property type="match status" value="1"/>
</dbReference>
<protein>
    <recommendedName>
        <fullName evidence="3">Sel1 repeat-containing protein</fullName>
    </recommendedName>
</protein>
<sequence length="431" mass="44989">MTGGAAGDGGGLRLADLPVVFLSYDEPWADETWAALQALRPDSLRVHGVRGLNACHVAAADAAASDWFLTVDADTTPAPGLFDQQVPAALLQPVFRLDWLARNAVNGIVSGNGCVKLWPRELVLAMRSHEAAPRGRISLDADIGQIRPGVTRNIAMPGCHAVTDPAHTPFHAFRAGFREATFLAHLRASAPAQPAGDALRRLIGVWASVGAHARNGLWVIHGARLALWMALTWQDRDLTEVNDPERMRHFWQDRVLPRLGPGAGPDIGRLRSETAALGAAIAALDDSLPIADLDAAASRLAAGAGMFGAAHPATAIDGLGRSFQKGRGVGTDIATARACFETAALLGHAAAVTNLGRLHELGLDAPPDPAAAERYYRAATAMGSAHAPSHLAQMLLALSPADPAVQARAEGLLDLAAERGHAGPAPQGSAA</sequence>
<dbReference type="AlphaFoldDB" id="A0A844B3J5"/>
<dbReference type="SUPFAM" id="SSF53448">
    <property type="entry name" value="Nucleotide-diphospho-sugar transferases"/>
    <property type="match status" value="1"/>
</dbReference>
<keyword evidence="2" id="KW-1185">Reference proteome</keyword>
<dbReference type="EMBL" id="WJPO01000007">
    <property type="protein sequence ID" value="MRH20711.1"/>
    <property type="molecule type" value="Genomic_DNA"/>
</dbReference>
<comment type="caution">
    <text evidence="1">The sequence shown here is derived from an EMBL/GenBank/DDBJ whole genome shotgun (WGS) entry which is preliminary data.</text>
</comment>
<dbReference type="OrthoDB" id="6455864at2"/>
<dbReference type="PANTHER" id="PTHR11102:SF160">
    <property type="entry name" value="ERAD-ASSOCIATED E3 UBIQUITIN-PROTEIN LIGASE COMPONENT HRD3"/>
    <property type="match status" value="1"/>
</dbReference>